<dbReference type="EMBL" id="CADCVB010000209">
    <property type="protein sequence ID" value="CAA9448444.1"/>
    <property type="molecule type" value="Genomic_DNA"/>
</dbReference>
<sequence length="391" mass="44799">GQHERRANAPRYRRPRARRHGIPPIGLSRAGPGDLPARGRRGRRGIPGRLLDGVRPGKERRPGRRGALLRRTRRYEPRPRAEERRPGPGRRDRPPPRKARRRQLPGRRAAWSGRSLRRRAARPRPDGDTRRPALRGPQTPEDRRGDLPHREDPKGRRGGLRPRSSDTEGIRGRRGRHAPLRRRAPHQRTPALRDRHRAPPARLCRRGHHNRRRGPGGRPSRAGARTAQGERVGNPRHLPHRQDEPLLRRHDPHLRQGRAGRGAAEDVRRRPREPGGGPHDGRARRQRPRCPQKGLRHPARGRIRDAPSRPEAGRAPAKGIYPRHRPRGGVGDTRSAPRLRSRRGARPRRRGHHRARPLLPGDRRRPHRGPRGRHRKRLPQPNELLEGVSGL</sequence>
<feature type="region of interest" description="Disordered" evidence="1">
    <location>
        <begin position="1"/>
        <end position="391"/>
    </location>
</feature>
<feature type="compositionally biased region" description="Basic residues" evidence="1">
    <location>
        <begin position="11"/>
        <end position="21"/>
    </location>
</feature>
<proteinExistence type="predicted"/>
<feature type="non-terminal residue" evidence="2">
    <location>
        <position position="1"/>
    </location>
</feature>
<keyword evidence="2" id="KW-0031">Aminopeptidase</keyword>
<feature type="compositionally biased region" description="Basic residues" evidence="1">
    <location>
        <begin position="337"/>
        <end position="356"/>
    </location>
</feature>
<keyword evidence="2" id="KW-0378">Hydrolase</keyword>
<evidence type="ECO:0000256" key="1">
    <source>
        <dbReference type="SAM" id="MobiDB-lite"/>
    </source>
</evidence>
<feature type="compositionally biased region" description="Basic and acidic residues" evidence="1">
    <location>
        <begin position="302"/>
        <end position="312"/>
    </location>
</feature>
<feature type="compositionally biased region" description="Basic and acidic residues" evidence="1">
    <location>
        <begin position="240"/>
        <end position="249"/>
    </location>
</feature>
<feature type="compositionally biased region" description="Basic residues" evidence="1">
    <location>
        <begin position="172"/>
        <end position="186"/>
    </location>
</feature>
<feature type="compositionally biased region" description="Basic and acidic residues" evidence="1">
    <location>
        <begin position="140"/>
        <end position="155"/>
    </location>
</feature>
<feature type="non-terminal residue" evidence="2">
    <location>
        <position position="391"/>
    </location>
</feature>
<feature type="compositionally biased region" description="Basic residues" evidence="1">
    <location>
        <begin position="96"/>
        <end position="105"/>
    </location>
</feature>
<reference evidence="2" key="1">
    <citation type="submission" date="2020-02" db="EMBL/GenBank/DDBJ databases">
        <authorList>
            <person name="Meier V. D."/>
        </authorList>
    </citation>
    <scope>NUCLEOTIDE SEQUENCE</scope>
    <source>
        <strain evidence="2">AVDCRST_MAG78</strain>
    </source>
</reference>
<name>A0A6J4QLM5_9ACTN</name>
<gene>
    <name evidence="2" type="ORF">AVDCRST_MAG78-3122</name>
</gene>
<dbReference type="EC" id="3.4.11.9" evidence="2"/>
<accession>A0A6J4QLM5</accession>
<evidence type="ECO:0000313" key="2">
    <source>
        <dbReference type="EMBL" id="CAA9448444.1"/>
    </source>
</evidence>
<dbReference type="GO" id="GO:0004177">
    <property type="term" value="F:aminopeptidase activity"/>
    <property type="evidence" value="ECO:0007669"/>
    <property type="project" value="UniProtKB-KW"/>
</dbReference>
<feature type="compositionally biased region" description="Basic residues" evidence="1">
    <location>
        <begin position="194"/>
        <end position="215"/>
    </location>
</feature>
<protein>
    <submittedName>
        <fullName evidence="2">Xaa-Pro aminopeptidase</fullName>
        <ecNumber evidence="2">3.4.11.9</ecNumber>
    </submittedName>
</protein>
<keyword evidence="2" id="KW-0645">Protease</keyword>
<dbReference type="AlphaFoldDB" id="A0A6J4QLM5"/>
<feature type="compositionally biased region" description="Basic and acidic residues" evidence="1">
    <location>
        <begin position="74"/>
        <end position="95"/>
    </location>
</feature>
<organism evidence="2">
    <name type="scientific">uncultured Rubrobacteraceae bacterium</name>
    <dbReference type="NCBI Taxonomy" id="349277"/>
    <lineage>
        <taxon>Bacteria</taxon>
        <taxon>Bacillati</taxon>
        <taxon>Actinomycetota</taxon>
        <taxon>Rubrobacteria</taxon>
        <taxon>Rubrobacterales</taxon>
        <taxon>Rubrobacteraceae</taxon>
        <taxon>environmental samples</taxon>
    </lineage>
</organism>
<feature type="compositionally biased region" description="Basic residues" evidence="1">
    <location>
        <begin position="61"/>
        <end position="73"/>
    </location>
</feature>
<feature type="compositionally biased region" description="Basic residues" evidence="1">
    <location>
        <begin position="282"/>
        <end position="301"/>
    </location>
</feature>
<feature type="compositionally biased region" description="Basic residues" evidence="1">
    <location>
        <begin position="364"/>
        <end position="378"/>
    </location>
</feature>